<dbReference type="PANTHER" id="PTHR11177:SF317">
    <property type="entry name" value="CHITINASE 12-RELATED"/>
    <property type="match status" value="1"/>
</dbReference>
<evidence type="ECO:0000256" key="1">
    <source>
        <dbReference type="ARBA" id="ARBA00009121"/>
    </source>
</evidence>
<reference evidence="8" key="1">
    <citation type="submission" date="2022-03" db="EMBL/GenBank/DDBJ databases">
        <authorList>
            <person name="Martin H S."/>
        </authorList>
    </citation>
    <scope>NUCLEOTIDE SEQUENCE</scope>
</reference>
<dbReference type="Proteomes" id="UP000837857">
    <property type="component" value="Chromosome 21"/>
</dbReference>
<evidence type="ECO:0000256" key="5">
    <source>
        <dbReference type="RuleBase" id="RU000489"/>
    </source>
</evidence>
<dbReference type="InterPro" id="IPR011583">
    <property type="entry name" value="Chitinase_II/V-like_cat"/>
</dbReference>
<evidence type="ECO:0000313" key="8">
    <source>
        <dbReference type="EMBL" id="CAH2054106.1"/>
    </source>
</evidence>
<feature type="region of interest" description="Disordered" evidence="6">
    <location>
        <begin position="43"/>
        <end position="69"/>
    </location>
</feature>
<dbReference type="InterPro" id="IPR013783">
    <property type="entry name" value="Ig-like_fold"/>
</dbReference>
<dbReference type="SUPFAM" id="SSF51445">
    <property type="entry name" value="(Trans)glycosidases"/>
    <property type="match status" value="1"/>
</dbReference>
<accession>A0ABN8IFM3</accession>
<evidence type="ECO:0000313" key="9">
    <source>
        <dbReference type="Proteomes" id="UP000837857"/>
    </source>
</evidence>
<organism evidence="8 9">
    <name type="scientific">Iphiclides podalirius</name>
    <name type="common">scarce swallowtail</name>
    <dbReference type="NCBI Taxonomy" id="110791"/>
    <lineage>
        <taxon>Eukaryota</taxon>
        <taxon>Metazoa</taxon>
        <taxon>Ecdysozoa</taxon>
        <taxon>Arthropoda</taxon>
        <taxon>Hexapoda</taxon>
        <taxon>Insecta</taxon>
        <taxon>Pterygota</taxon>
        <taxon>Neoptera</taxon>
        <taxon>Endopterygota</taxon>
        <taxon>Lepidoptera</taxon>
        <taxon>Glossata</taxon>
        <taxon>Ditrysia</taxon>
        <taxon>Papilionoidea</taxon>
        <taxon>Papilionidae</taxon>
        <taxon>Papilioninae</taxon>
        <taxon>Iphiclides</taxon>
    </lineage>
</organism>
<dbReference type="SUPFAM" id="SSF81296">
    <property type="entry name" value="E set domains"/>
    <property type="match status" value="1"/>
</dbReference>
<keyword evidence="3" id="KW-0624">Polysaccharide degradation</keyword>
<keyword evidence="4 5" id="KW-0326">Glycosidase</keyword>
<gene>
    <name evidence="8" type="ORF">IPOD504_LOCUS8486</name>
</gene>
<dbReference type="PROSITE" id="PS51910">
    <property type="entry name" value="GH18_2"/>
    <property type="match status" value="1"/>
</dbReference>
<dbReference type="InterPro" id="IPR050314">
    <property type="entry name" value="Glycosyl_Hydrlase_18"/>
</dbReference>
<dbReference type="InterPro" id="IPR014756">
    <property type="entry name" value="Ig_E-set"/>
</dbReference>
<keyword evidence="9" id="KW-1185">Reference proteome</keyword>
<dbReference type="SMART" id="SM00089">
    <property type="entry name" value="PKD"/>
    <property type="match status" value="1"/>
</dbReference>
<dbReference type="PROSITE" id="PS01095">
    <property type="entry name" value="GH18_1"/>
    <property type="match status" value="1"/>
</dbReference>
<dbReference type="Gene3D" id="3.10.50.10">
    <property type="match status" value="1"/>
</dbReference>
<proteinExistence type="inferred from homology"/>
<evidence type="ECO:0000256" key="4">
    <source>
        <dbReference type="ARBA" id="ARBA00023295"/>
    </source>
</evidence>
<comment type="similarity">
    <text evidence="1">Belongs to the glycosyl hydrolase 18 family. Chitinase class II subfamily.</text>
</comment>
<keyword evidence="2 5" id="KW-0378">Hydrolase</keyword>
<dbReference type="SUPFAM" id="SSF54556">
    <property type="entry name" value="Chitinase insertion domain"/>
    <property type="match status" value="1"/>
</dbReference>
<sequence length="667" mass="73896">MATCSASSPMAAGRRACLEFEAGQRPLRAHLLAAARHANPLVSGGSAQSHVRFGTRSRPNSGAFRCTKQHGRTGSSFADWGEHRFEFGETIPRKQYRSSIVFNRGTKEAAMRGHVLKLLLGVGFLAFVKCGPPGKPSLGWGERVFEIVEVNQAATAYNQLVKRKDSADVTVSWNVWSGDAADSARVLLNGEEYWSGKSGAASTATFKVTKGGIYQMQVELCNSDGCTSSDPTEIIVADTDGSHLPPLEYTMGEKNKPFKQTSGKVVGAYFVEWGVYPRKFPVDRVPIPNLTHLLYGFIPICGGDGINDSLKEIEGSFQALQRSCSGREDFKVSIHDPWAALQKPQKGLSSWNEPYKGNFGQLMSLKQARPDLKILPSIGGWTLADPFFFFTDEVKRTRFVDSVRDFLETWKFFDGVDIDWEFPGGKGANPDLGSPEDGDVYVKLMKELREMLNDLSEQTGKKYELTSAISAGWDKIQVVDYSEAQKYMDHIFLMSYDFKGAWSNDTLGHQTPLYAPAWNPKETYTTDFGVKYLLAQGVNPKKIVVGVAMYGRGWTGVHGYEDKNPFTGNATGPVKGTWQDGVVDYREIANEIAMGKWEFHYDNVAQAPYVFRPSTGDLITYDNRRSTIEKGKYVRNNKLGGLFAWEIDADNGELLNAMNMGLGNTQA</sequence>
<evidence type="ECO:0000256" key="3">
    <source>
        <dbReference type="ARBA" id="ARBA00023024"/>
    </source>
</evidence>
<dbReference type="Gene3D" id="3.20.20.80">
    <property type="entry name" value="Glycosidases"/>
    <property type="match status" value="1"/>
</dbReference>
<evidence type="ECO:0000256" key="6">
    <source>
        <dbReference type="SAM" id="MobiDB-lite"/>
    </source>
</evidence>
<dbReference type="Pfam" id="PF08329">
    <property type="entry name" value="ChitinaseA_N"/>
    <property type="match status" value="1"/>
</dbReference>
<name>A0ABN8IFM3_9NEOP</name>
<protein>
    <recommendedName>
        <fullName evidence="7">GH18 domain-containing protein</fullName>
    </recommendedName>
</protein>
<dbReference type="CDD" id="cd06548">
    <property type="entry name" value="GH18_chitinase"/>
    <property type="match status" value="1"/>
</dbReference>
<feature type="non-terminal residue" evidence="8">
    <location>
        <position position="1"/>
    </location>
</feature>
<feature type="domain" description="GH18" evidence="7">
    <location>
        <begin position="264"/>
        <end position="665"/>
    </location>
</feature>
<dbReference type="InterPro" id="IPR022409">
    <property type="entry name" value="PKD/Chitinase_dom"/>
</dbReference>
<keyword evidence="3" id="KW-0146">Chitin degradation</keyword>
<dbReference type="EMBL" id="OW152833">
    <property type="protein sequence ID" value="CAH2054106.1"/>
    <property type="molecule type" value="Genomic_DNA"/>
</dbReference>
<dbReference type="InterPro" id="IPR001579">
    <property type="entry name" value="Glyco_hydro_18_chit_AS"/>
</dbReference>
<keyword evidence="3" id="KW-0119">Carbohydrate metabolism</keyword>
<dbReference type="InterPro" id="IPR017853">
    <property type="entry name" value="GH"/>
</dbReference>
<dbReference type="SMART" id="SM00636">
    <property type="entry name" value="Glyco_18"/>
    <property type="match status" value="1"/>
</dbReference>
<dbReference type="InterPro" id="IPR013540">
    <property type="entry name" value="ChitinaseA_N"/>
</dbReference>
<dbReference type="Gene3D" id="2.60.40.10">
    <property type="entry name" value="Immunoglobulins"/>
    <property type="match status" value="1"/>
</dbReference>
<dbReference type="InterPro" id="IPR001223">
    <property type="entry name" value="Glyco_hydro18_cat"/>
</dbReference>
<dbReference type="InterPro" id="IPR029070">
    <property type="entry name" value="Chitinase_insertion_sf"/>
</dbReference>
<dbReference type="PANTHER" id="PTHR11177">
    <property type="entry name" value="CHITINASE"/>
    <property type="match status" value="1"/>
</dbReference>
<dbReference type="Pfam" id="PF00704">
    <property type="entry name" value="Glyco_hydro_18"/>
    <property type="match status" value="1"/>
</dbReference>
<dbReference type="CDD" id="cd02848">
    <property type="entry name" value="E_set_Chitinase_N"/>
    <property type="match status" value="1"/>
</dbReference>
<evidence type="ECO:0000256" key="2">
    <source>
        <dbReference type="ARBA" id="ARBA00022801"/>
    </source>
</evidence>
<evidence type="ECO:0000259" key="7">
    <source>
        <dbReference type="PROSITE" id="PS51910"/>
    </source>
</evidence>